<sequence length="173" mass="20592">MLEELDEFTTEQKIDENKVITHLKSNKSITSFWEGLRIADELMAILLDLLLQEYIKFRIFSDTNKIMEQYRLKEKPPFRKRKVFVEIDKMINKYPKLKTLKLDDCLVYGEKENPPLPAGTLMELKQKLLGLFHPRDISTKVEFEPYWFKCIQAMNHLSFGRRSKYPSDIKSLE</sequence>
<protein>
    <submittedName>
        <fullName evidence="1">Uncharacterized protein</fullName>
    </submittedName>
</protein>
<dbReference type="AlphaFoldDB" id="A0A1X7VFM0"/>
<accession>A0A1X7VFM0</accession>
<proteinExistence type="predicted"/>
<name>A0A1X7VFM0_AMPQE</name>
<dbReference type="InParanoid" id="A0A1X7VFM0"/>
<evidence type="ECO:0000313" key="1">
    <source>
        <dbReference type="EnsemblMetazoa" id="Aqu2.1.38836_001"/>
    </source>
</evidence>
<organism evidence="1">
    <name type="scientific">Amphimedon queenslandica</name>
    <name type="common">Sponge</name>
    <dbReference type="NCBI Taxonomy" id="400682"/>
    <lineage>
        <taxon>Eukaryota</taxon>
        <taxon>Metazoa</taxon>
        <taxon>Porifera</taxon>
        <taxon>Demospongiae</taxon>
        <taxon>Heteroscleromorpha</taxon>
        <taxon>Haplosclerida</taxon>
        <taxon>Niphatidae</taxon>
        <taxon>Amphimedon</taxon>
    </lineage>
</organism>
<dbReference type="EnsemblMetazoa" id="Aqu2.1.38836_001">
    <property type="protein sequence ID" value="Aqu2.1.38836_001"/>
    <property type="gene ID" value="Aqu2.1.38836"/>
</dbReference>
<reference evidence="1" key="1">
    <citation type="submission" date="2017-05" db="UniProtKB">
        <authorList>
            <consortium name="EnsemblMetazoa"/>
        </authorList>
    </citation>
    <scope>IDENTIFICATION</scope>
</reference>